<reference evidence="2" key="1">
    <citation type="journal article" date="2020" name="Stud. Mycol.">
        <title>101 Dothideomycetes genomes: a test case for predicting lifestyles and emergence of pathogens.</title>
        <authorList>
            <person name="Haridas S."/>
            <person name="Albert R."/>
            <person name="Binder M."/>
            <person name="Bloem J."/>
            <person name="Labutti K."/>
            <person name="Salamov A."/>
            <person name="Andreopoulos B."/>
            <person name="Baker S."/>
            <person name="Barry K."/>
            <person name="Bills G."/>
            <person name="Bluhm B."/>
            <person name="Cannon C."/>
            <person name="Castanera R."/>
            <person name="Culley D."/>
            <person name="Daum C."/>
            <person name="Ezra D."/>
            <person name="Gonzalez J."/>
            <person name="Henrissat B."/>
            <person name="Kuo A."/>
            <person name="Liang C."/>
            <person name="Lipzen A."/>
            <person name="Lutzoni F."/>
            <person name="Magnuson J."/>
            <person name="Mondo S."/>
            <person name="Nolan M."/>
            <person name="Ohm R."/>
            <person name="Pangilinan J."/>
            <person name="Park H.-J."/>
            <person name="Ramirez L."/>
            <person name="Alfaro M."/>
            <person name="Sun H."/>
            <person name="Tritt A."/>
            <person name="Yoshinaga Y."/>
            <person name="Zwiers L.-H."/>
            <person name="Turgeon B."/>
            <person name="Goodwin S."/>
            <person name="Spatafora J."/>
            <person name="Crous P."/>
            <person name="Grigoriev I."/>
        </authorList>
    </citation>
    <scope>NUCLEOTIDE SEQUENCE</scope>
    <source>
        <strain evidence="2">CBS 115976</strain>
    </source>
</reference>
<dbReference type="AlphaFoldDB" id="A0A6A6URQ9"/>
<name>A0A6A6URQ9_9PEZI</name>
<sequence length="155" mass="17917">MNTCKHAAIEALISSPSHITHDSIERIAQEVFKPKKSVKNQEECRSPRGYPNQTEFSSPIEYPSPKEHPYSTINPPQRLLSHHPPKQPPPKIKFHPSTFRSNKPALRCDTGRLFHIRKVYKTTRNNCRNNTSNLREQQVSPIDHPINQACNETRY</sequence>
<proteinExistence type="predicted"/>
<gene>
    <name evidence="2" type="ORF">BT63DRAFT_25573</name>
</gene>
<dbReference type="Proteomes" id="UP000799302">
    <property type="component" value="Unassembled WGS sequence"/>
</dbReference>
<evidence type="ECO:0000313" key="3">
    <source>
        <dbReference type="Proteomes" id="UP000799302"/>
    </source>
</evidence>
<feature type="region of interest" description="Disordered" evidence="1">
    <location>
        <begin position="34"/>
        <end position="102"/>
    </location>
</feature>
<evidence type="ECO:0000313" key="2">
    <source>
        <dbReference type="EMBL" id="KAF2674975.1"/>
    </source>
</evidence>
<keyword evidence="3" id="KW-1185">Reference proteome</keyword>
<evidence type="ECO:0000256" key="1">
    <source>
        <dbReference type="SAM" id="MobiDB-lite"/>
    </source>
</evidence>
<accession>A0A6A6URQ9</accession>
<protein>
    <submittedName>
        <fullName evidence="2">Uncharacterized protein</fullName>
    </submittedName>
</protein>
<organism evidence="2 3">
    <name type="scientific">Microthyrium microscopicum</name>
    <dbReference type="NCBI Taxonomy" id="703497"/>
    <lineage>
        <taxon>Eukaryota</taxon>
        <taxon>Fungi</taxon>
        <taxon>Dikarya</taxon>
        <taxon>Ascomycota</taxon>
        <taxon>Pezizomycotina</taxon>
        <taxon>Dothideomycetes</taxon>
        <taxon>Dothideomycetes incertae sedis</taxon>
        <taxon>Microthyriales</taxon>
        <taxon>Microthyriaceae</taxon>
        <taxon>Microthyrium</taxon>
    </lineage>
</organism>
<dbReference type="EMBL" id="MU004230">
    <property type="protein sequence ID" value="KAF2674975.1"/>
    <property type="molecule type" value="Genomic_DNA"/>
</dbReference>